<dbReference type="OrthoDB" id="9765386at2"/>
<dbReference type="PATRIC" id="fig|272562.8.peg.2096"/>
<feature type="compositionally biased region" description="Low complexity" evidence="1">
    <location>
        <begin position="409"/>
        <end position="419"/>
    </location>
</feature>
<dbReference type="AlphaFoldDB" id="Q97HW3"/>
<evidence type="ECO:0000256" key="1">
    <source>
        <dbReference type="SAM" id="MobiDB-lite"/>
    </source>
</evidence>
<organism evidence="2 3">
    <name type="scientific">Clostridium acetobutylicum (strain ATCC 824 / DSM 792 / JCM 1419 / IAM 19013 / LMG 5710 / NBRC 13948 / NRRL B-527 / VKM B-1787 / 2291 / W)</name>
    <dbReference type="NCBI Taxonomy" id="272562"/>
    <lineage>
        <taxon>Bacteria</taxon>
        <taxon>Bacillati</taxon>
        <taxon>Bacillota</taxon>
        <taxon>Clostridia</taxon>
        <taxon>Eubacteriales</taxon>
        <taxon>Clostridiaceae</taxon>
        <taxon>Clostridium</taxon>
    </lineage>
</organism>
<reference evidence="2 3" key="1">
    <citation type="journal article" date="2001" name="J. Bacteriol.">
        <title>Genome sequence and comparative analysis of the solvent-producing bacterium Clostridium acetobutylicum.</title>
        <authorList>
            <person name="Nolling J."/>
            <person name="Breton G."/>
            <person name="Omelchenko M.V."/>
            <person name="Makarova K.S."/>
            <person name="Zeng Q."/>
            <person name="Gibson R."/>
            <person name="Lee H.M."/>
            <person name="Dubois J."/>
            <person name="Qiu D."/>
            <person name="Hitti J."/>
            <person name="Wolf Y.I."/>
            <person name="Tatusov R.L."/>
            <person name="Sabathe F."/>
            <person name="Doucette-Stamm L."/>
            <person name="Soucaille P."/>
            <person name="Daly M.J."/>
            <person name="Bennett G.N."/>
            <person name="Koonin E.V."/>
            <person name="Smith D.R."/>
        </authorList>
    </citation>
    <scope>NUCLEOTIDE SEQUENCE [LARGE SCALE GENOMIC DNA]</scope>
    <source>
        <strain evidence="3">ATCC 824 / DSM 792 / JCM 1419 / LMG 5710 / VKM B-1787</strain>
    </source>
</reference>
<dbReference type="PIR" id="F97133">
    <property type="entry name" value="F97133"/>
</dbReference>
<dbReference type="RefSeq" id="WP_010965198.1">
    <property type="nucleotide sequence ID" value="NC_003030.1"/>
</dbReference>
<dbReference type="NCBIfam" id="TIGR01537">
    <property type="entry name" value="portal_HK97"/>
    <property type="match status" value="1"/>
</dbReference>
<dbReference type="HOGENOM" id="CLU_033789_4_2_9"/>
<dbReference type="eggNOG" id="COG4695">
    <property type="taxonomic scope" value="Bacteria"/>
</dbReference>
<dbReference type="GeneID" id="44998381"/>
<evidence type="ECO:0000313" key="2">
    <source>
        <dbReference type="EMBL" id="AAK79857.1"/>
    </source>
</evidence>
<dbReference type="InterPro" id="IPR006944">
    <property type="entry name" value="Phage/GTA_portal"/>
</dbReference>
<gene>
    <name evidence="2" type="ordered locus">CA_C1894</name>
</gene>
<name>Q97HW3_CLOAB</name>
<dbReference type="InterPro" id="IPR006427">
    <property type="entry name" value="Portal_HK97"/>
</dbReference>
<proteinExistence type="predicted"/>
<evidence type="ECO:0000313" key="3">
    <source>
        <dbReference type="Proteomes" id="UP000000814"/>
    </source>
</evidence>
<feature type="region of interest" description="Disordered" evidence="1">
    <location>
        <begin position="396"/>
        <end position="419"/>
    </location>
</feature>
<dbReference type="KEGG" id="cac:CA_C1894"/>
<accession>Q97HW3</accession>
<protein>
    <submittedName>
        <fullName evidence="2">Phage-related, head portal protein</fullName>
    </submittedName>
</protein>
<dbReference type="Proteomes" id="UP000000814">
    <property type="component" value="Chromosome"/>
</dbReference>
<dbReference type="STRING" id="272562.CA_C1894"/>
<dbReference type="Pfam" id="PF04860">
    <property type="entry name" value="Phage_portal"/>
    <property type="match status" value="1"/>
</dbReference>
<sequence length="419" mass="47680">MIKIKRANFFKRVKNIFKSNRIRAETISVPISQRFTNWVGRTFWGVDNSSLSNNELIFSIISRLSNTFASLPIKIYQQYQIINNDISDLVSNSPNPNMTSFEFHQKMETDRNEYGNAYALIERDIRLNPVSLIPVPAYYVTPIINSADGSLWYEVNINGKTTYVYNTEIIHVKHITGSSRLAGISPIKVLTNALKYDKAVQEFSLREMDKIDSFKVKYDANMEEPKKQAIIDNFKAFIADNGGALFEENGTEITELQRGYNAADMLNSEKITRTKMANVFNVPVAFVNDTDGQSYSSNEQVMIQYVQMRLTPDVRQYEQEYNRKLLNPVQRAQGLYFKFSINALLRGDTASRTAYYQSAVRTGYMKPDEVRVLEDLPPEGGSADKLWISGDLYPIDMDPTQRKGGNDGGDTTKTTEPAK</sequence>
<dbReference type="EMBL" id="AE001437">
    <property type="protein sequence ID" value="AAK79857.1"/>
    <property type="molecule type" value="Genomic_DNA"/>
</dbReference>
<keyword evidence="3" id="KW-1185">Reference proteome</keyword>